<name>A0ABW1AV18_9RHOO</name>
<proteinExistence type="predicted"/>
<organism evidence="1 2">
    <name type="scientific">Thauera sinica</name>
    <dbReference type="NCBI Taxonomy" id="2665146"/>
    <lineage>
        <taxon>Bacteria</taxon>
        <taxon>Pseudomonadati</taxon>
        <taxon>Pseudomonadota</taxon>
        <taxon>Betaproteobacteria</taxon>
        <taxon>Rhodocyclales</taxon>
        <taxon>Zoogloeaceae</taxon>
        <taxon>Thauera</taxon>
    </lineage>
</organism>
<gene>
    <name evidence="1" type="primary">trbK</name>
    <name evidence="1" type="ORF">ACFPTN_16565</name>
</gene>
<dbReference type="EMBL" id="JBHSOG010000068">
    <property type="protein sequence ID" value="MFC5770994.1"/>
    <property type="molecule type" value="Genomic_DNA"/>
</dbReference>
<keyword evidence="1" id="KW-0449">Lipoprotein</keyword>
<evidence type="ECO:0000313" key="2">
    <source>
        <dbReference type="Proteomes" id="UP001595974"/>
    </source>
</evidence>
<dbReference type="InterPro" id="IPR027584">
    <property type="entry name" value="TrbK_RP4"/>
</dbReference>
<evidence type="ECO:0000313" key="1">
    <source>
        <dbReference type="EMBL" id="MFC5770994.1"/>
    </source>
</evidence>
<comment type="caution">
    <text evidence="1">The sequence shown here is derived from an EMBL/GenBank/DDBJ whole genome shotgun (WGS) entry which is preliminary data.</text>
</comment>
<dbReference type="Proteomes" id="UP001595974">
    <property type="component" value="Unassembled WGS sequence"/>
</dbReference>
<dbReference type="NCBIfam" id="TIGR04359">
    <property type="entry name" value="TrbK_RP4"/>
    <property type="match status" value="1"/>
</dbReference>
<sequence>MNQYVNLTAAAFTIALLSGCSPQTPQETKGREVPVVSDENCRPENIKQIQDEKVRQTFADTCARRGGFKASSGKNY</sequence>
<protein>
    <submittedName>
        <fullName evidence="1">Entry exclusion lipoprotein TrbK</fullName>
    </submittedName>
</protein>
<accession>A0ABW1AV18</accession>
<reference evidence="2" key="1">
    <citation type="journal article" date="2019" name="Int. J. Syst. Evol. Microbiol.">
        <title>The Global Catalogue of Microorganisms (GCM) 10K type strain sequencing project: providing services to taxonomists for standard genome sequencing and annotation.</title>
        <authorList>
            <consortium name="The Broad Institute Genomics Platform"/>
            <consortium name="The Broad Institute Genome Sequencing Center for Infectious Disease"/>
            <person name="Wu L."/>
            <person name="Ma J."/>
        </authorList>
    </citation>
    <scope>NUCLEOTIDE SEQUENCE [LARGE SCALE GENOMIC DNA]</scope>
    <source>
        <strain evidence="2">SHR3</strain>
    </source>
</reference>
<keyword evidence="2" id="KW-1185">Reference proteome</keyword>
<dbReference type="RefSeq" id="WP_096453098.1">
    <property type="nucleotide sequence ID" value="NZ_JBHSOG010000068.1"/>
</dbReference>